<name>A0A2S9TP04_9BACT</name>
<comment type="caution">
    <text evidence="7">The sequence shown here is derived from an EMBL/GenBank/DDBJ whole genome shotgun (WGS) entry which is preliminary data.</text>
</comment>
<evidence type="ECO:0000256" key="1">
    <source>
        <dbReference type="ARBA" id="ARBA00004442"/>
    </source>
</evidence>
<dbReference type="Proteomes" id="UP000238811">
    <property type="component" value="Unassembled WGS sequence"/>
</dbReference>
<dbReference type="PROSITE" id="PS51257">
    <property type="entry name" value="PROKAR_LIPOPROTEIN"/>
    <property type="match status" value="1"/>
</dbReference>
<evidence type="ECO:0000256" key="5">
    <source>
        <dbReference type="ARBA" id="ARBA00023237"/>
    </source>
</evidence>
<protein>
    <submittedName>
        <fullName evidence="7">Transporter</fullName>
    </submittedName>
</protein>
<evidence type="ECO:0000256" key="6">
    <source>
        <dbReference type="SAM" id="MobiDB-lite"/>
    </source>
</evidence>
<sequence>MKKYNILISTIVSSFLLVGCSVKPKPFLPEYIKQDVENNLEQLNKLSQPITKPISLDEAINRAIENNLSKKLDLLSSALEEQKIDIVAFEALPSLTAKAGYSERNNYAASSSVPFSNGKPGNPTNSYSVSQEKESTTAGVGFSWNMLDFGLSYVRANQQADRFLIAKEKELKSIHNIKEEVRNAYYQAVSADELLKSIKPIMSEVELAFSDSEKITKLNIDSPIKSLTYQRELLEVIRSLNTLEENLLKSKIELAKLMGLKPGTSFELAEKIKDKYDLPIVEIPIEDLEKYALENRSELQEIRYQERISQAEVKAIMLKMLPGIDLNAGYSVDNNNYLLNKDWVSYGANISWNLMNVFNSSLNQKLAKTQIELAKQQKLALSMAIISQVHISILDFEQSKKDYKLSEKYFRVAKEIYKIIENENALDINGNLSLIKEKLNYLISNLRLSSSYAKVQNSYGKIISSVGNEEYFKNQIQEKDYLIDSNTLETTSNEQVVNEKIEDTLEEDKQSENSYKIEKIGYVSTELDLMSETNINSTSNRKIKKNQKVIIVKGDFINQDWTRFINSQNEVLILQEDNNPLWYRTKNGYIMSKYLKIENNN</sequence>
<dbReference type="InterPro" id="IPR051906">
    <property type="entry name" value="TolC-like"/>
</dbReference>
<organism evidence="7 8">
    <name type="scientific">Aliarcobacter cryaerophilus</name>
    <dbReference type="NCBI Taxonomy" id="28198"/>
    <lineage>
        <taxon>Bacteria</taxon>
        <taxon>Pseudomonadati</taxon>
        <taxon>Campylobacterota</taxon>
        <taxon>Epsilonproteobacteria</taxon>
        <taxon>Campylobacterales</taxon>
        <taxon>Arcobacteraceae</taxon>
        <taxon>Aliarcobacter</taxon>
    </lineage>
</organism>
<evidence type="ECO:0000313" key="8">
    <source>
        <dbReference type="Proteomes" id="UP000238811"/>
    </source>
</evidence>
<dbReference type="PANTHER" id="PTHR30026">
    <property type="entry name" value="OUTER MEMBRANE PROTEIN TOLC"/>
    <property type="match status" value="1"/>
</dbReference>
<dbReference type="PANTHER" id="PTHR30026:SF21">
    <property type="entry name" value="SLR1270 PROTEIN"/>
    <property type="match status" value="1"/>
</dbReference>
<dbReference type="Gene3D" id="1.20.1600.10">
    <property type="entry name" value="Outer membrane efflux proteins (OEP)"/>
    <property type="match status" value="1"/>
</dbReference>
<gene>
    <name evidence="7" type="ORF">CJ668_04875</name>
</gene>
<keyword evidence="5" id="KW-0998">Cell outer membrane</keyword>
<evidence type="ECO:0000313" key="7">
    <source>
        <dbReference type="EMBL" id="PRN00561.1"/>
    </source>
</evidence>
<dbReference type="AlphaFoldDB" id="A0A2S9TP04"/>
<dbReference type="GO" id="GO:0015288">
    <property type="term" value="F:porin activity"/>
    <property type="evidence" value="ECO:0007669"/>
    <property type="project" value="TreeGrafter"/>
</dbReference>
<dbReference type="GO" id="GO:0009279">
    <property type="term" value="C:cell outer membrane"/>
    <property type="evidence" value="ECO:0007669"/>
    <property type="project" value="UniProtKB-SubCell"/>
</dbReference>
<dbReference type="GO" id="GO:0015562">
    <property type="term" value="F:efflux transmembrane transporter activity"/>
    <property type="evidence" value="ECO:0007669"/>
    <property type="project" value="InterPro"/>
</dbReference>
<feature type="region of interest" description="Disordered" evidence="6">
    <location>
        <begin position="111"/>
        <end position="132"/>
    </location>
</feature>
<proteinExistence type="predicted"/>
<accession>A0A2S9TP04</accession>
<dbReference type="GO" id="GO:1990281">
    <property type="term" value="C:efflux pump complex"/>
    <property type="evidence" value="ECO:0007669"/>
    <property type="project" value="TreeGrafter"/>
</dbReference>
<reference evidence="7 8" key="1">
    <citation type="submission" date="2017-09" db="EMBL/GenBank/DDBJ databases">
        <title>Reassesment of A. cryaerophilus.</title>
        <authorList>
            <person name="Perez-Cataluna A."/>
            <person name="Collado L."/>
            <person name="Salgado O."/>
            <person name="Lefinanco V."/>
            <person name="Figueras M.J."/>
        </authorList>
    </citation>
    <scope>NUCLEOTIDE SEQUENCE [LARGE SCALE GENOMIC DNA]</scope>
    <source>
        <strain evidence="7 8">LMG 10229</strain>
    </source>
</reference>
<evidence type="ECO:0000256" key="2">
    <source>
        <dbReference type="ARBA" id="ARBA00022452"/>
    </source>
</evidence>
<dbReference type="SUPFAM" id="SSF56954">
    <property type="entry name" value="Outer membrane efflux proteins (OEP)"/>
    <property type="match status" value="1"/>
</dbReference>
<keyword evidence="3" id="KW-0812">Transmembrane</keyword>
<keyword evidence="4" id="KW-0472">Membrane</keyword>
<dbReference type="RefSeq" id="WP_105913391.1">
    <property type="nucleotide sequence ID" value="NZ_JAMXDV010000014.1"/>
</dbReference>
<evidence type="ECO:0000256" key="4">
    <source>
        <dbReference type="ARBA" id="ARBA00023136"/>
    </source>
</evidence>
<dbReference type="EMBL" id="NXGD01000005">
    <property type="protein sequence ID" value="PRN00561.1"/>
    <property type="molecule type" value="Genomic_DNA"/>
</dbReference>
<evidence type="ECO:0000256" key="3">
    <source>
        <dbReference type="ARBA" id="ARBA00022692"/>
    </source>
</evidence>
<comment type="subcellular location">
    <subcellularLocation>
        <location evidence="1">Cell outer membrane</location>
    </subcellularLocation>
</comment>
<keyword evidence="2" id="KW-1134">Transmembrane beta strand</keyword>